<accession>A0A6G1KIG6</accession>
<dbReference type="InterPro" id="IPR020904">
    <property type="entry name" value="Sc_DH/Rdtase_CS"/>
</dbReference>
<dbReference type="EMBL" id="MU005766">
    <property type="protein sequence ID" value="KAF2712272.1"/>
    <property type="molecule type" value="Genomic_DNA"/>
</dbReference>
<evidence type="ECO:0000256" key="1">
    <source>
        <dbReference type="ARBA" id="ARBA00022857"/>
    </source>
</evidence>
<dbReference type="PANTHER" id="PTHR45458:SF3">
    <property type="entry name" value="CHAIN DEHYDROGENASE (ATSC), PUTATIVE-RELATED"/>
    <property type="match status" value="1"/>
</dbReference>
<dbReference type="PRINTS" id="PR00081">
    <property type="entry name" value="GDHRDH"/>
</dbReference>
<gene>
    <name evidence="2" type="ORF">K504DRAFT_400943</name>
</gene>
<dbReference type="InterPro" id="IPR036291">
    <property type="entry name" value="NAD(P)-bd_dom_sf"/>
</dbReference>
<dbReference type="OrthoDB" id="7289984at2759"/>
<keyword evidence="3" id="KW-1185">Reference proteome</keyword>
<organism evidence="2 3">
    <name type="scientific">Pleomassaria siparia CBS 279.74</name>
    <dbReference type="NCBI Taxonomy" id="1314801"/>
    <lineage>
        <taxon>Eukaryota</taxon>
        <taxon>Fungi</taxon>
        <taxon>Dikarya</taxon>
        <taxon>Ascomycota</taxon>
        <taxon>Pezizomycotina</taxon>
        <taxon>Dothideomycetes</taxon>
        <taxon>Pleosporomycetidae</taxon>
        <taxon>Pleosporales</taxon>
        <taxon>Pleomassariaceae</taxon>
        <taxon>Pleomassaria</taxon>
    </lineage>
</organism>
<dbReference type="GO" id="GO:0016616">
    <property type="term" value="F:oxidoreductase activity, acting on the CH-OH group of donors, NAD or NADP as acceptor"/>
    <property type="evidence" value="ECO:0007669"/>
    <property type="project" value="TreeGrafter"/>
</dbReference>
<dbReference type="PANTHER" id="PTHR45458">
    <property type="entry name" value="SHORT-CHAIN DEHYDROGENASE/REDUCTASE SDR"/>
    <property type="match status" value="1"/>
</dbReference>
<dbReference type="InterPro" id="IPR052184">
    <property type="entry name" value="SDR_enzymes"/>
</dbReference>
<evidence type="ECO:0000313" key="2">
    <source>
        <dbReference type="EMBL" id="KAF2712272.1"/>
    </source>
</evidence>
<dbReference type="Pfam" id="PF00106">
    <property type="entry name" value="adh_short"/>
    <property type="match status" value="1"/>
</dbReference>
<protein>
    <submittedName>
        <fullName evidence="2">NAD(P)-binding protein</fullName>
    </submittedName>
</protein>
<evidence type="ECO:0000313" key="3">
    <source>
        <dbReference type="Proteomes" id="UP000799428"/>
    </source>
</evidence>
<dbReference type="Proteomes" id="UP000799428">
    <property type="component" value="Unassembled WGS sequence"/>
</dbReference>
<proteinExistence type="predicted"/>
<keyword evidence="1" id="KW-0521">NADP</keyword>
<dbReference type="PROSITE" id="PS00061">
    <property type="entry name" value="ADH_SHORT"/>
    <property type="match status" value="1"/>
</dbReference>
<name>A0A6G1KIG6_9PLEO</name>
<reference evidence="2" key="1">
    <citation type="journal article" date="2020" name="Stud. Mycol.">
        <title>101 Dothideomycetes genomes: a test case for predicting lifestyles and emergence of pathogens.</title>
        <authorList>
            <person name="Haridas S."/>
            <person name="Albert R."/>
            <person name="Binder M."/>
            <person name="Bloem J."/>
            <person name="Labutti K."/>
            <person name="Salamov A."/>
            <person name="Andreopoulos B."/>
            <person name="Baker S."/>
            <person name="Barry K."/>
            <person name="Bills G."/>
            <person name="Bluhm B."/>
            <person name="Cannon C."/>
            <person name="Castanera R."/>
            <person name="Culley D."/>
            <person name="Daum C."/>
            <person name="Ezra D."/>
            <person name="Gonzalez J."/>
            <person name="Henrissat B."/>
            <person name="Kuo A."/>
            <person name="Liang C."/>
            <person name="Lipzen A."/>
            <person name="Lutzoni F."/>
            <person name="Magnuson J."/>
            <person name="Mondo S."/>
            <person name="Nolan M."/>
            <person name="Ohm R."/>
            <person name="Pangilinan J."/>
            <person name="Park H.-J."/>
            <person name="Ramirez L."/>
            <person name="Alfaro M."/>
            <person name="Sun H."/>
            <person name="Tritt A."/>
            <person name="Yoshinaga Y."/>
            <person name="Zwiers L.-H."/>
            <person name="Turgeon B."/>
            <person name="Goodwin S."/>
            <person name="Spatafora J."/>
            <person name="Crous P."/>
            <person name="Grigoriev I."/>
        </authorList>
    </citation>
    <scope>NUCLEOTIDE SEQUENCE</scope>
    <source>
        <strain evidence="2">CBS 279.74</strain>
    </source>
</reference>
<dbReference type="Gene3D" id="3.40.50.720">
    <property type="entry name" value="NAD(P)-binding Rossmann-like Domain"/>
    <property type="match status" value="1"/>
</dbReference>
<dbReference type="AlphaFoldDB" id="A0A6G1KIG6"/>
<dbReference type="SUPFAM" id="SSF51735">
    <property type="entry name" value="NAD(P)-binding Rossmann-fold domains"/>
    <property type="match status" value="1"/>
</dbReference>
<sequence length="271" mass="28959">MSSYVITGVSRGLGWEFVTQLSSIPGNTVIGLVRNKAATDKRVSEELPGRANITILEADVTDYDALKKAAADTALITGGSLDYLFGNAAYAPLDDQLCGFDYLGAKPDTLSSEFHRIMETNVLGNIHLYNLFLPLILKGKAKKIISISSGMADTDLTTEFDIENAAIYSASKSALNMIVAKFSAQYKKHGVLFLGICPGLVETGIFESVPPEQLGSLQSLVGKLQAYAPHFKGSDKPPEAIKAVLGVVDKCSVEGGHGGAFLSHFGNKQWL</sequence>
<dbReference type="InterPro" id="IPR002347">
    <property type="entry name" value="SDR_fam"/>
</dbReference>